<gene>
    <name evidence="1" type="ORF">FHR24_000616</name>
</gene>
<reference evidence="1 2" key="1">
    <citation type="submission" date="2020-03" db="EMBL/GenBank/DDBJ databases">
        <title>Genomic Encyclopedia of Type Strains, Phase IV (KMG-IV): sequencing the most valuable type-strain genomes for metagenomic binning, comparative biology and taxonomic classification.</title>
        <authorList>
            <person name="Goeker M."/>
        </authorList>
    </citation>
    <scope>NUCLEOTIDE SEQUENCE [LARGE SCALE GENOMIC DNA]</scope>
    <source>
        <strain evidence="1 2">DSM 101599</strain>
    </source>
</reference>
<evidence type="ECO:0000313" key="1">
    <source>
        <dbReference type="EMBL" id="NIJ44177.1"/>
    </source>
</evidence>
<organism evidence="1 2">
    <name type="scientific">Wenyingzhuangia heitensis</name>
    <dbReference type="NCBI Taxonomy" id="1487859"/>
    <lineage>
        <taxon>Bacteria</taxon>
        <taxon>Pseudomonadati</taxon>
        <taxon>Bacteroidota</taxon>
        <taxon>Flavobacteriia</taxon>
        <taxon>Flavobacteriales</taxon>
        <taxon>Flavobacteriaceae</taxon>
        <taxon>Wenyingzhuangia</taxon>
    </lineage>
</organism>
<dbReference type="PROSITE" id="PS51257">
    <property type="entry name" value="PROKAR_LIPOPROTEIN"/>
    <property type="match status" value="1"/>
</dbReference>
<sequence>MKYILRISLVFILGLSSCIMEHDNEPECGDKNGRIRDECAKVSSDIDSYKTDSETYETIKLVFVLGTGTYDLLLTDTDELIKKNIYKSNATLRFSGFESQTSLTIYISKVDRTNGRVISGNFEFKGTYAENFQSTPIEINGEFNNVNF</sequence>
<dbReference type="Proteomes" id="UP000745859">
    <property type="component" value="Unassembled WGS sequence"/>
</dbReference>
<keyword evidence="2" id="KW-1185">Reference proteome</keyword>
<protein>
    <recommendedName>
        <fullName evidence="3">Lipoprotein</fullName>
    </recommendedName>
</protein>
<name>A0ABX0UAU3_9FLAO</name>
<comment type="caution">
    <text evidence="1">The sequence shown here is derived from an EMBL/GenBank/DDBJ whole genome shotgun (WGS) entry which is preliminary data.</text>
</comment>
<dbReference type="EMBL" id="JAASQL010000001">
    <property type="protein sequence ID" value="NIJ44177.1"/>
    <property type="molecule type" value="Genomic_DNA"/>
</dbReference>
<accession>A0ABX0UAU3</accession>
<evidence type="ECO:0008006" key="3">
    <source>
        <dbReference type="Google" id="ProtNLM"/>
    </source>
</evidence>
<dbReference type="RefSeq" id="WP_167183706.1">
    <property type="nucleotide sequence ID" value="NZ_JAASQL010000001.1"/>
</dbReference>
<proteinExistence type="predicted"/>
<evidence type="ECO:0000313" key="2">
    <source>
        <dbReference type="Proteomes" id="UP000745859"/>
    </source>
</evidence>